<dbReference type="SUPFAM" id="SSF56935">
    <property type="entry name" value="Porins"/>
    <property type="match status" value="1"/>
</dbReference>
<organism evidence="13 14">
    <name type="scientific">Roseisolibacter agri</name>
    <dbReference type="NCBI Taxonomy" id="2014610"/>
    <lineage>
        <taxon>Bacteria</taxon>
        <taxon>Pseudomonadati</taxon>
        <taxon>Gemmatimonadota</taxon>
        <taxon>Gemmatimonadia</taxon>
        <taxon>Gemmatimonadales</taxon>
        <taxon>Gemmatimonadaceae</taxon>
        <taxon>Roseisolibacter</taxon>
    </lineage>
</organism>
<dbReference type="Pfam" id="PF00593">
    <property type="entry name" value="TonB_dep_Rec_b-barrel"/>
    <property type="match status" value="1"/>
</dbReference>
<evidence type="ECO:0000256" key="3">
    <source>
        <dbReference type="ARBA" id="ARBA00022452"/>
    </source>
</evidence>
<feature type="domain" description="TonB-dependent receptor-like beta-barrel" evidence="11">
    <location>
        <begin position="433"/>
        <end position="838"/>
    </location>
</feature>
<dbReference type="AlphaFoldDB" id="A0AA37Q6E3"/>
<dbReference type="PANTHER" id="PTHR30069:SF29">
    <property type="entry name" value="HEMOGLOBIN AND HEMOGLOBIN-HAPTOGLOBIN-BINDING PROTEIN 1-RELATED"/>
    <property type="match status" value="1"/>
</dbReference>
<dbReference type="SUPFAM" id="SSF49452">
    <property type="entry name" value="Starch-binding domain-like"/>
    <property type="match status" value="1"/>
</dbReference>
<keyword evidence="5" id="KW-0732">Signal</keyword>
<dbReference type="Pfam" id="PF07715">
    <property type="entry name" value="Plug"/>
    <property type="match status" value="1"/>
</dbReference>
<evidence type="ECO:0000256" key="5">
    <source>
        <dbReference type="ARBA" id="ARBA00022729"/>
    </source>
</evidence>
<evidence type="ECO:0000313" key="13">
    <source>
        <dbReference type="EMBL" id="GLC27144.1"/>
    </source>
</evidence>
<dbReference type="InterPro" id="IPR039426">
    <property type="entry name" value="TonB-dep_rcpt-like"/>
</dbReference>
<dbReference type="PANTHER" id="PTHR30069">
    <property type="entry name" value="TONB-DEPENDENT OUTER MEMBRANE RECEPTOR"/>
    <property type="match status" value="1"/>
</dbReference>
<name>A0AA37Q6E3_9BACT</name>
<dbReference type="GO" id="GO:0030246">
    <property type="term" value="F:carbohydrate binding"/>
    <property type="evidence" value="ECO:0007669"/>
    <property type="project" value="InterPro"/>
</dbReference>
<dbReference type="InterPro" id="IPR012910">
    <property type="entry name" value="Plug_dom"/>
</dbReference>
<dbReference type="Gene3D" id="2.170.130.10">
    <property type="entry name" value="TonB-dependent receptor, plug domain"/>
    <property type="match status" value="1"/>
</dbReference>
<dbReference type="InterPro" id="IPR037066">
    <property type="entry name" value="Plug_dom_sf"/>
</dbReference>
<dbReference type="InterPro" id="IPR013784">
    <property type="entry name" value="Carb-bd-like_fold"/>
</dbReference>
<keyword evidence="9" id="KW-0998">Cell outer membrane</keyword>
<evidence type="ECO:0000256" key="8">
    <source>
        <dbReference type="ARBA" id="ARBA00023170"/>
    </source>
</evidence>
<keyword evidence="14" id="KW-1185">Reference proteome</keyword>
<evidence type="ECO:0000256" key="1">
    <source>
        <dbReference type="ARBA" id="ARBA00004571"/>
    </source>
</evidence>
<keyword evidence="8" id="KW-0675">Receptor</keyword>
<protein>
    <submittedName>
        <fullName evidence="13">Membrane protein</fullName>
    </submittedName>
</protein>
<evidence type="ECO:0000313" key="14">
    <source>
        <dbReference type="Proteomes" id="UP001161325"/>
    </source>
</evidence>
<dbReference type="GO" id="GO:0044718">
    <property type="term" value="P:siderophore transmembrane transport"/>
    <property type="evidence" value="ECO:0007669"/>
    <property type="project" value="TreeGrafter"/>
</dbReference>
<evidence type="ECO:0000259" key="12">
    <source>
        <dbReference type="Pfam" id="PF07715"/>
    </source>
</evidence>
<keyword evidence="6 10" id="KW-0798">TonB box</keyword>
<comment type="subcellular location">
    <subcellularLocation>
        <location evidence="1">Cell outer membrane</location>
        <topology evidence="1">Multi-pass membrane protein</topology>
    </subcellularLocation>
</comment>
<evidence type="ECO:0000256" key="10">
    <source>
        <dbReference type="RuleBase" id="RU003357"/>
    </source>
</evidence>
<dbReference type="Gene3D" id="3.55.50.30">
    <property type="match status" value="1"/>
</dbReference>
<dbReference type="InterPro" id="IPR000531">
    <property type="entry name" value="Beta-barrel_TonB"/>
</dbReference>
<proteinExistence type="inferred from homology"/>
<reference evidence="13" key="1">
    <citation type="submission" date="2022-08" db="EMBL/GenBank/DDBJ databases">
        <title>Draft genome sequencing of Roseisolibacter agri AW1220.</title>
        <authorList>
            <person name="Tobiishi Y."/>
            <person name="Tonouchi A."/>
        </authorList>
    </citation>
    <scope>NUCLEOTIDE SEQUENCE</scope>
    <source>
        <strain evidence="13">AW1220</strain>
    </source>
</reference>
<evidence type="ECO:0000256" key="6">
    <source>
        <dbReference type="ARBA" id="ARBA00023077"/>
    </source>
</evidence>
<dbReference type="GO" id="GO:0009279">
    <property type="term" value="C:cell outer membrane"/>
    <property type="evidence" value="ECO:0007669"/>
    <property type="project" value="UniProtKB-SubCell"/>
</dbReference>
<feature type="domain" description="TonB-dependent receptor plug" evidence="12">
    <location>
        <begin position="234"/>
        <end position="331"/>
    </location>
</feature>
<evidence type="ECO:0000259" key="11">
    <source>
        <dbReference type="Pfam" id="PF00593"/>
    </source>
</evidence>
<dbReference type="Pfam" id="PF13620">
    <property type="entry name" value="CarboxypepD_reg"/>
    <property type="match status" value="1"/>
</dbReference>
<keyword evidence="2" id="KW-0813">Transport</keyword>
<evidence type="ECO:0000256" key="7">
    <source>
        <dbReference type="ARBA" id="ARBA00023136"/>
    </source>
</evidence>
<keyword evidence="7 10" id="KW-0472">Membrane</keyword>
<dbReference type="InterPro" id="IPR036942">
    <property type="entry name" value="Beta-barrel_TonB_sf"/>
</dbReference>
<dbReference type="GO" id="GO:0015344">
    <property type="term" value="F:siderophore uptake transmembrane transporter activity"/>
    <property type="evidence" value="ECO:0007669"/>
    <property type="project" value="TreeGrafter"/>
</dbReference>
<evidence type="ECO:0000256" key="2">
    <source>
        <dbReference type="ARBA" id="ARBA00022448"/>
    </source>
</evidence>
<keyword evidence="4" id="KW-0812">Transmembrane</keyword>
<evidence type="ECO:0000256" key="9">
    <source>
        <dbReference type="ARBA" id="ARBA00023237"/>
    </source>
</evidence>
<gene>
    <name evidence="13" type="ORF">rosag_36570</name>
</gene>
<accession>A0AA37Q6E3</accession>
<dbReference type="EMBL" id="BRXS01000005">
    <property type="protein sequence ID" value="GLC27144.1"/>
    <property type="molecule type" value="Genomic_DNA"/>
</dbReference>
<evidence type="ECO:0000256" key="4">
    <source>
        <dbReference type="ARBA" id="ARBA00022692"/>
    </source>
</evidence>
<comment type="caution">
    <text evidence="13">The sequence shown here is derived from an EMBL/GenBank/DDBJ whole genome shotgun (WGS) entry which is preliminary data.</text>
</comment>
<comment type="similarity">
    <text evidence="10">Belongs to the TonB-dependent receptor family.</text>
</comment>
<sequence>MRASLLLIALGAPAVARTQPTRAPATAPGYQPLRADAPAPLDAMVTLEVVRTPLATAVEEVARQAGLSIAFDRSLPGVDRPVTLRAARISAAAAILRLLDGAPLAAMASPSGSVVLVARPSAAPRASTVQGHVRDAGTGAALAGARVELLGTRFTTTARSDGRFAFGTVPTGTYRVRVVQMGYRPALLGPVTVDGQSADSVRVALERAPTPLGTVVVTPGHYGVMDGAADAAPSMSRAQIEAAPQLGEDIYRAVGQLPGVSTDEFAAAFSVRGFGGDELYVSFDGLELIEPFHLKDIGGGALSILDASAIGAVELTTGGFAAEYGDRLGGVFTMRSVEPRRDRTRTALGLSIMNARASSQGGFARGRGGWLVSARRGYLDIAMRLTSMHDSLRPRYYDAFAKADYTLRGGGRLAAHVLRAGDDLVFRDSDDGSLLSGYASSYAWLTWDGRPDARLRQRTVASVGRLTWRRDADALELDAFGRRGPSAAIDDRRVLDVLGVRQDWKLDVSPRALLKWGVDARRESASYDYARWLLRESVAAPGRIATRRDTVAAQRALSGTRVGVYLAQRVRPVDALAVEVGLRHDRASVAGDAITSPRLNVSWQPRAGTALRAAWGRYSQSQPLAGIQVQDGETAPSRAERSTQRVLGLTQLLPRGITARAELYDQRVAPRRPRFANVGGSVGELVPELLWDRVLVAAEAGRARGVELQLAGDGRGRLDWTAGYTLASATDRVDGRDVPRLTDQRHGARLDWSYHPPSNRWRLSVASMWHTGRPFTPQLADVDTVQNDPQVFWLLMTRRAGALASERLPDYRRVDARWTRWFDTRRGRVSVFAEVFNVLNTRNVGAYYTNADVDGQRRQVRLYRVSDNMIPRLPTAGIAWEF</sequence>
<dbReference type="Proteomes" id="UP001161325">
    <property type="component" value="Unassembled WGS sequence"/>
</dbReference>
<dbReference type="RefSeq" id="WP_284351589.1">
    <property type="nucleotide sequence ID" value="NZ_BRXS01000005.1"/>
</dbReference>
<dbReference type="Gene3D" id="2.40.170.20">
    <property type="entry name" value="TonB-dependent receptor, beta-barrel domain"/>
    <property type="match status" value="1"/>
</dbReference>
<keyword evidence="3" id="KW-1134">Transmembrane beta strand</keyword>
<dbReference type="Gene3D" id="2.60.40.1120">
    <property type="entry name" value="Carboxypeptidase-like, regulatory domain"/>
    <property type="match status" value="1"/>
</dbReference>